<reference evidence="3" key="2">
    <citation type="submission" date="2025-08" db="UniProtKB">
        <authorList>
            <consortium name="Ensembl"/>
        </authorList>
    </citation>
    <scope>IDENTIFICATION</scope>
</reference>
<feature type="region of interest" description="Disordered" evidence="1">
    <location>
        <begin position="331"/>
        <end position="365"/>
    </location>
</feature>
<dbReference type="Ensembl" id="ENSEAST00005053342.1">
    <property type="protein sequence ID" value="ENSEASP00005050858.1"/>
    <property type="gene ID" value="ENSEASG00005015802.2"/>
</dbReference>
<evidence type="ECO:0000313" key="3">
    <source>
        <dbReference type="Ensembl" id="ENSEASP00005050858.1"/>
    </source>
</evidence>
<reference evidence="3" key="3">
    <citation type="submission" date="2025-09" db="UniProtKB">
        <authorList>
            <consortium name="Ensembl"/>
        </authorList>
    </citation>
    <scope>IDENTIFICATION</scope>
</reference>
<name>A0A9L0JEU3_EQUAS</name>
<dbReference type="GeneTree" id="ENSGT00390000008330"/>
<feature type="compositionally biased region" description="Basic and acidic residues" evidence="1">
    <location>
        <begin position="331"/>
        <end position="342"/>
    </location>
</feature>
<proteinExistence type="predicted"/>
<dbReference type="Proteomes" id="UP000694387">
    <property type="component" value="Chromosome 21"/>
</dbReference>
<protein>
    <submittedName>
        <fullName evidence="3">Cilia and flagella associated protein 92 (putative)</fullName>
    </submittedName>
</protein>
<keyword evidence="4" id="KW-1185">Reference proteome</keyword>
<gene>
    <name evidence="3" type="primary">CFAP92</name>
</gene>
<feature type="domain" description="DUF4550" evidence="2">
    <location>
        <begin position="114"/>
        <end position="208"/>
    </location>
</feature>
<dbReference type="AlphaFoldDB" id="A0A9L0JEU3"/>
<dbReference type="Pfam" id="PF15084">
    <property type="entry name" value="DUF4550"/>
    <property type="match status" value="1"/>
</dbReference>
<dbReference type="PANTHER" id="PTHR33667:SF7">
    <property type="entry name" value="RIKEN CDNA 1810020O05 GENE"/>
    <property type="match status" value="1"/>
</dbReference>
<feature type="region of interest" description="Disordered" evidence="1">
    <location>
        <begin position="1"/>
        <end position="24"/>
    </location>
</feature>
<accession>A0A9L0JEU3</accession>
<dbReference type="InterPro" id="IPR027876">
    <property type="entry name" value="DUF4550"/>
</dbReference>
<dbReference type="PANTHER" id="PTHR33667">
    <property type="entry name" value="SI:DKEY-57N24.6"/>
    <property type="match status" value="1"/>
</dbReference>
<organism evidence="3 4">
    <name type="scientific">Equus asinus</name>
    <name type="common">Donkey</name>
    <name type="synonym">Equus africanus asinus</name>
    <dbReference type="NCBI Taxonomy" id="9793"/>
    <lineage>
        <taxon>Eukaryota</taxon>
        <taxon>Metazoa</taxon>
        <taxon>Chordata</taxon>
        <taxon>Craniata</taxon>
        <taxon>Vertebrata</taxon>
        <taxon>Euteleostomi</taxon>
        <taxon>Mammalia</taxon>
        <taxon>Eutheria</taxon>
        <taxon>Laurasiatheria</taxon>
        <taxon>Perissodactyla</taxon>
        <taxon>Equidae</taxon>
        <taxon>Equus</taxon>
    </lineage>
</organism>
<evidence type="ECO:0000256" key="1">
    <source>
        <dbReference type="SAM" id="MobiDB-lite"/>
    </source>
</evidence>
<evidence type="ECO:0000259" key="2">
    <source>
        <dbReference type="Pfam" id="PF15084"/>
    </source>
</evidence>
<reference evidence="3 4" key="1">
    <citation type="journal article" date="2020" name="Nat. Commun.">
        <title>Donkey genomes provide new insights into domestication and selection for coat color.</title>
        <authorList>
            <person name="Wang"/>
            <person name="C."/>
            <person name="Li"/>
            <person name="H."/>
            <person name="Guo"/>
            <person name="Y."/>
            <person name="Huang"/>
            <person name="J."/>
            <person name="Sun"/>
            <person name="Y."/>
            <person name="Min"/>
            <person name="J."/>
            <person name="Wang"/>
            <person name="J."/>
            <person name="Fang"/>
            <person name="X."/>
            <person name="Zhao"/>
            <person name="Z."/>
            <person name="Wang"/>
            <person name="S."/>
            <person name="Zhang"/>
            <person name="Y."/>
            <person name="Liu"/>
            <person name="Q."/>
            <person name="Jiang"/>
            <person name="Q."/>
            <person name="Wang"/>
            <person name="X."/>
            <person name="Guo"/>
            <person name="Y."/>
            <person name="Yang"/>
            <person name="C."/>
            <person name="Wang"/>
            <person name="Y."/>
            <person name="Tian"/>
            <person name="F."/>
            <person name="Zhuang"/>
            <person name="G."/>
            <person name="Fan"/>
            <person name="Y."/>
            <person name="Gao"/>
            <person name="Q."/>
            <person name="Li"/>
            <person name="Y."/>
            <person name="Ju"/>
            <person name="Z."/>
            <person name="Li"/>
            <person name="J."/>
            <person name="Li"/>
            <person name="R."/>
            <person name="Hou"/>
            <person name="M."/>
            <person name="Yang"/>
            <person name="G."/>
            <person name="Liu"/>
            <person name="G."/>
            <person name="Liu"/>
            <person name="W."/>
            <person name="Guo"/>
            <person name="J."/>
            <person name="Pan"/>
            <person name="S."/>
            <person name="Fan"/>
            <person name="G."/>
            <person name="Zhang"/>
            <person name="W."/>
            <person name="Zhang"/>
            <person name="R."/>
            <person name="Yu"/>
            <person name="J."/>
            <person name="Zhang"/>
            <person name="X."/>
            <person name="Yin"/>
            <person name="Q."/>
            <person name="Ji"/>
            <person name="C."/>
            <person name="Jin"/>
            <person name="Y."/>
            <person name="Yue"/>
            <person name="G."/>
            <person name="Liu"/>
            <person name="M."/>
            <person name="Xu"/>
            <person name="J."/>
            <person name="Liu"/>
            <person name="S."/>
            <person name="Jordana"/>
            <person name="J."/>
            <person name="Noce"/>
            <person name="A."/>
            <person name="Amills"/>
            <person name="M."/>
            <person name="Wu"/>
            <person name="D.D."/>
            <person name="Li"/>
            <person name="S."/>
            <person name="Zhou"/>
            <person name="X. and Zhong"/>
            <person name="J."/>
        </authorList>
    </citation>
    <scope>NUCLEOTIDE SEQUENCE [LARGE SCALE GENOMIC DNA]</scope>
</reference>
<evidence type="ECO:0000313" key="4">
    <source>
        <dbReference type="Proteomes" id="UP000694387"/>
    </source>
</evidence>
<sequence>MSLHSWEWEDEDRTSTGPLVSPGSFYQTRSECDVEECLKARTQVSDSDHQCSSVESSDGPASTPNSDVPQVVPCQFVISLAFPARFGHKGKYTNLMEKYKKQSKMDKGAAKSRRFYHIEYFLLPDDAEPKRVDIVVFPAVAKVFLDSGVKTVRPWHEGDKVWVSWAQTFNINMTKELLKKINFHQITLRLWDSKDKISKKVRYYRLKAAGYSEDAASFEEVRHLVLNQRSLSEQGVHIEETWSQEFAPGKLEKAGKCLKSLHGFHPGGPESFPKNAEGCEKLLKTEDLATVQWSTSRGPTLPLGVATLMEMKELIERSSFSSLPNILEKQKVQIKQKEPEGRKKGHKGGKKSQAEDETEPTQAGHWKQDAFSIQLALMPLLAGQQTVVSRGSGKCANILDCLLTLKTEVPIMTEEQKQDLNPLTITIKCASCLPSQPVPIHELERLCSPVYCRYQFHRTPIHKTQGQPHGVHIYFQDVNVIFLGAIHPSDLREYLEGPPMVVEVHDRDRKSEEYSRKPTLFGEDPLDSYLNLQSLISPKETENNPFESQNKMWDPYGVAQVSFADLLLGHKYLNLAVPIQNCQPKPTDCGGRDSTSRKVVGFRAPIDGLQHGPMPTGNYLEANSSLKLRVEIAVPLRARAEAPDPDLTGSRFGRIIFVFGSRKILLYSLLQDVAMINAKALDLDSYPILTIQQILSGFKMRVRIQEKQDLDVLTGFHLLDGKIHLLILEGLADRGLKWLWESHQRRITESEHGRYKVLYSSQLLFRRRLYADLETILYHVHLFKPLSLLMKQASLYIRNTVPQTAFQALTRIHWICFYSTRLREVITRDLLPSSAMIKDLSQEFGLPLSQEDLRDGKLFAVPPHPAPNLEDLRSRNSTFTDEIHAHQEKYLQWRNAMMLKKSQKHSLIQKNIMAVHQVSSKPPKSAVKVIRIAAPAKDAVYNYSTQTLSSTEFAKKELYRKMAKEPGRRFTYSQNYLSAMVEPQDSKEDEKRAKKKSQQAWITADGFRVTGLHSSIASDYHLRLLPTGTITELHEEWRENVLFANTLRPVLNRERWSWDRRHQDFDLYKKPPPFLKLPPSPALTPVTGNRRALCKAGPPEAVGRQEL</sequence>